<dbReference type="PANTHER" id="PTHR11766">
    <property type="entry name" value="TYROSYL-TRNA SYNTHETASE"/>
    <property type="match status" value="1"/>
</dbReference>
<sequence>MTALPVHFYIFARISGCAVFAAISKLKIELQTQKIQTNTMNFVEELSWRGMLHDMMPGTEEQLKKEMTTAYVGFDPTAESLHIGSLAPIMLLKRFQLAGHKPVALVGGATGMIGDPSGKSQERNLLNEETLERNLAGIRKQLEKFLDFDSDAENKAVMVNNYDWMKDISFLEFIRDVGKHITVNYMMAKDSVKKRFSSESKVGMSFTEFTYQLVQGFDFYWLNQNMNCKLQMGGSDQWGNITTGTELIRRKSDGEAFALTIPLIKKADGTKFGKTESGNVWLDPNMTSPYKFYQFWLNTSDEDAESYIKIFTLLDKAEIDALIAAHREAPHERNLQRRLAEEITVLVHSQEDLEMAVEASQILFGRGTAESLRRLNESTFLSVFEGVPQFTVSKADLSAGVNVVDLLADHAAVFPSKGELRRTMKGNGLSINKDKFSDQDAMINEDYLIGGKYILVQKGKKNYFLLIAE</sequence>
<dbReference type="PANTHER" id="PTHR11766:SF0">
    <property type="entry name" value="TYROSINE--TRNA LIGASE, MITOCHONDRIAL"/>
    <property type="match status" value="1"/>
</dbReference>
<keyword evidence="3 11" id="KW-0436">Ligase</keyword>
<evidence type="ECO:0000256" key="8">
    <source>
        <dbReference type="ARBA" id="ARBA00023146"/>
    </source>
</evidence>
<keyword evidence="14" id="KW-1185">Reference proteome</keyword>
<dbReference type="NCBIfam" id="TIGR00234">
    <property type="entry name" value="tyrS"/>
    <property type="match status" value="1"/>
</dbReference>
<organism evidence="13 14">
    <name type="scientific">Mangrovibacterium diazotrophicum</name>
    <dbReference type="NCBI Taxonomy" id="1261403"/>
    <lineage>
        <taxon>Bacteria</taxon>
        <taxon>Pseudomonadati</taxon>
        <taxon>Bacteroidota</taxon>
        <taxon>Bacteroidia</taxon>
        <taxon>Marinilabiliales</taxon>
        <taxon>Prolixibacteraceae</taxon>
        <taxon>Mangrovibacterium</taxon>
    </lineage>
</organism>
<comment type="subcellular location">
    <subcellularLocation>
        <location evidence="1 11">Cytoplasm</location>
    </subcellularLocation>
</comment>
<keyword evidence="4 11" id="KW-0547">Nucleotide-binding</keyword>
<dbReference type="Gene3D" id="3.10.290.10">
    <property type="entry name" value="RNA-binding S4 domain"/>
    <property type="match status" value="1"/>
</dbReference>
<dbReference type="InterPro" id="IPR002305">
    <property type="entry name" value="aa-tRNA-synth_Ic"/>
</dbReference>
<dbReference type="Pfam" id="PF00579">
    <property type="entry name" value="tRNA-synt_1b"/>
    <property type="match status" value="1"/>
</dbReference>
<evidence type="ECO:0000313" key="13">
    <source>
        <dbReference type="EMBL" id="RKD91863.1"/>
    </source>
</evidence>
<dbReference type="CDD" id="cd00805">
    <property type="entry name" value="TyrRS_core"/>
    <property type="match status" value="1"/>
</dbReference>
<dbReference type="EMBL" id="RAPN01000001">
    <property type="protein sequence ID" value="RKD91863.1"/>
    <property type="molecule type" value="Genomic_DNA"/>
</dbReference>
<name>A0A419W8R5_9BACT</name>
<dbReference type="FunFam" id="1.10.240.10:FF:000001">
    <property type="entry name" value="Tyrosine--tRNA ligase"/>
    <property type="match status" value="1"/>
</dbReference>
<dbReference type="GO" id="GO:0004831">
    <property type="term" value="F:tyrosine-tRNA ligase activity"/>
    <property type="evidence" value="ECO:0007669"/>
    <property type="project" value="UniProtKB-UniRule"/>
</dbReference>
<evidence type="ECO:0000256" key="10">
    <source>
        <dbReference type="ARBA" id="ARBA00060965"/>
    </source>
</evidence>
<dbReference type="GO" id="GO:0005524">
    <property type="term" value="F:ATP binding"/>
    <property type="evidence" value="ECO:0007669"/>
    <property type="project" value="UniProtKB-UniRule"/>
</dbReference>
<keyword evidence="2 11" id="KW-0963">Cytoplasm</keyword>
<keyword evidence="5 11" id="KW-0067">ATP-binding</keyword>
<dbReference type="Gene3D" id="3.40.50.620">
    <property type="entry name" value="HUPs"/>
    <property type="match status" value="1"/>
</dbReference>
<comment type="subunit">
    <text evidence="11">Homodimer.</text>
</comment>
<dbReference type="InterPro" id="IPR014729">
    <property type="entry name" value="Rossmann-like_a/b/a_fold"/>
</dbReference>
<keyword evidence="8 11" id="KW-0030">Aminoacyl-tRNA synthetase</keyword>
<feature type="binding site" evidence="11">
    <location>
        <position position="215"/>
    </location>
    <ligand>
        <name>L-tyrosine</name>
        <dbReference type="ChEBI" id="CHEBI:58315"/>
    </ligand>
</feature>
<evidence type="ECO:0000256" key="9">
    <source>
        <dbReference type="ARBA" id="ARBA00048248"/>
    </source>
</evidence>
<evidence type="ECO:0000256" key="7">
    <source>
        <dbReference type="ARBA" id="ARBA00022917"/>
    </source>
</evidence>
<evidence type="ECO:0000256" key="5">
    <source>
        <dbReference type="ARBA" id="ARBA00022840"/>
    </source>
</evidence>
<evidence type="ECO:0000256" key="4">
    <source>
        <dbReference type="ARBA" id="ARBA00022741"/>
    </source>
</evidence>
<dbReference type="GO" id="GO:0042803">
    <property type="term" value="F:protein homodimerization activity"/>
    <property type="evidence" value="ECO:0007669"/>
    <property type="project" value="UniProtKB-ARBA"/>
</dbReference>
<dbReference type="AlphaFoldDB" id="A0A419W8R5"/>
<dbReference type="InterPro" id="IPR002307">
    <property type="entry name" value="Tyr-tRNA-ligase"/>
</dbReference>
<dbReference type="GO" id="GO:0003723">
    <property type="term" value="F:RNA binding"/>
    <property type="evidence" value="ECO:0007669"/>
    <property type="project" value="UniProtKB-KW"/>
</dbReference>
<feature type="binding site" evidence="11">
    <location>
        <position position="71"/>
    </location>
    <ligand>
        <name>L-tyrosine</name>
        <dbReference type="ChEBI" id="CHEBI:58315"/>
    </ligand>
</feature>
<evidence type="ECO:0000256" key="1">
    <source>
        <dbReference type="ARBA" id="ARBA00004496"/>
    </source>
</evidence>
<feature type="domain" description="Tyrosine--tRNA ligase SYY-like C-terminal" evidence="12">
    <location>
        <begin position="382"/>
        <end position="466"/>
    </location>
</feature>
<protein>
    <recommendedName>
        <fullName evidence="11">Tyrosine--tRNA ligase</fullName>
        <ecNumber evidence="11">6.1.1.1</ecNumber>
    </recommendedName>
    <alternativeName>
        <fullName evidence="11">Tyrosyl-tRNA synthetase</fullName>
        <shortName evidence="11">TyrRS</shortName>
    </alternativeName>
</protein>
<dbReference type="PRINTS" id="PR01040">
    <property type="entry name" value="TRNASYNTHTYR"/>
</dbReference>
<dbReference type="GO" id="GO:0006437">
    <property type="term" value="P:tyrosyl-tRNA aminoacylation"/>
    <property type="evidence" value="ECO:0007669"/>
    <property type="project" value="UniProtKB-UniRule"/>
</dbReference>
<dbReference type="InterPro" id="IPR024088">
    <property type="entry name" value="Tyr-tRNA-ligase_bac-type"/>
</dbReference>
<evidence type="ECO:0000259" key="12">
    <source>
        <dbReference type="Pfam" id="PF22421"/>
    </source>
</evidence>
<dbReference type="InterPro" id="IPR036986">
    <property type="entry name" value="S4_RNA-bd_sf"/>
</dbReference>
<feature type="short sequence motif" description="'HIGH' region" evidence="11">
    <location>
        <begin position="76"/>
        <end position="85"/>
    </location>
</feature>
<gene>
    <name evidence="11" type="primary">tyrS</name>
    <name evidence="13" type="ORF">BC643_2231</name>
</gene>
<dbReference type="GO" id="GO:0005829">
    <property type="term" value="C:cytosol"/>
    <property type="evidence" value="ECO:0007669"/>
    <property type="project" value="TreeGrafter"/>
</dbReference>
<evidence type="ECO:0000256" key="3">
    <source>
        <dbReference type="ARBA" id="ARBA00022598"/>
    </source>
</evidence>
<comment type="similarity">
    <text evidence="10 11">Belongs to the class-I aminoacyl-tRNA synthetase family. TyrS type 1 subfamily.</text>
</comment>
<keyword evidence="6" id="KW-0694">RNA-binding</keyword>
<keyword evidence="7 11" id="KW-0648">Protein biosynthesis</keyword>
<proteinExistence type="inferred from homology"/>
<dbReference type="SUPFAM" id="SSF52374">
    <property type="entry name" value="Nucleotidylyl transferase"/>
    <property type="match status" value="1"/>
</dbReference>
<dbReference type="FunFam" id="3.40.50.620:FF:000008">
    <property type="entry name" value="Tyrosine--tRNA ligase"/>
    <property type="match status" value="1"/>
</dbReference>
<dbReference type="InterPro" id="IPR024107">
    <property type="entry name" value="Tyr-tRNA-ligase_bac_1"/>
</dbReference>
<feature type="short sequence motif" description="'KMSKS' region" evidence="11">
    <location>
        <begin position="271"/>
        <end position="275"/>
    </location>
</feature>
<dbReference type="Proteomes" id="UP000283387">
    <property type="component" value="Unassembled WGS sequence"/>
</dbReference>
<accession>A0A419W8R5</accession>
<evidence type="ECO:0000256" key="2">
    <source>
        <dbReference type="ARBA" id="ARBA00022490"/>
    </source>
</evidence>
<comment type="function">
    <text evidence="11">Catalyzes the attachment of tyrosine to tRNA(Tyr) in a two-step reaction: tyrosine is first activated by ATP to form Tyr-AMP and then transferred to the acceptor end of tRNA(Tyr).</text>
</comment>
<feature type="binding site" evidence="11">
    <location>
        <position position="211"/>
    </location>
    <ligand>
        <name>L-tyrosine</name>
        <dbReference type="ChEBI" id="CHEBI:58315"/>
    </ligand>
</feature>
<comment type="caution">
    <text evidence="13">The sequence shown here is derived from an EMBL/GenBank/DDBJ whole genome shotgun (WGS) entry which is preliminary data.</text>
</comment>
<evidence type="ECO:0000256" key="11">
    <source>
        <dbReference type="HAMAP-Rule" id="MF_02006"/>
    </source>
</evidence>
<dbReference type="HAMAP" id="MF_02006">
    <property type="entry name" value="Tyr_tRNA_synth_type1"/>
    <property type="match status" value="1"/>
</dbReference>
<dbReference type="SUPFAM" id="SSF55174">
    <property type="entry name" value="Alpha-L RNA-binding motif"/>
    <property type="match status" value="1"/>
</dbReference>
<dbReference type="Pfam" id="PF22421">
    <property type="entry name" value="SYY_C-terminal"/>
    <property type="match status" value="1"/>
</dbReference>
<feature type="binding site" evidence="11">
    <location>
        <position position="274"/>
    </location>
    <ligand>
        <name>ATP</name>
        <dbReference type="ChEBI" id="CHEBI:30616"/>
    </ligand>
</feature>
<evidence type="ECO:0000313" key="14">
    <source>
        <dbReference type="Proteomes" id="UP000283387"/>
    </source>
</evidence>
<comment type="catalytic activity">
    <reaction evidence="9 11">
        <text>tRNA(Tyr) + L-tyrosine + ATP = L-tyrosyl-tRNA(Tyr) + AMP + diphosphate + H(+)</text>
        <dbReference type="Rhea" id="RHEA:10220"/>
        <dbReference type="Rhea" id="RHEA-COMP:9706"/>
        <dbReference type="Rhea" id="RHEA-COMP:9707"/>
        <dbReference type="ChEBI" id="CHEBI:15378"/>
        <dbReference type="ChEBI" id="CHEBI:30616"/>
        <dbReference type="ChEBI" id="CHEBI:33019"/>
        <dbReference type="ChEBI" id="CHEBI:58315"/>
        <dbReference type="ChEBI" id="CHEBI:78442"/>
        <dbReference type="ChEBI" id="CHEBI:78536"/>
        <dbReference type="ChEBI" id="CHEBI:456215"/>
        <dbReference type="EC" id="6.1.1.1"/>
    </reaction>
</comment>
<dbReference type="InterPro" id="IPR054608">
    <property type="entry name" value="SYY-like_C"/>
</dbReference>
<dbReference type="Gene3D" id="1.10.240.10">
    <property type="entry name" value="Tyrosyl-Transfer RNA Synthetase"/>
    <property type="match status" value="1"/>
</dbReference>
<dbReference type="EC" id="6.1.1.1" evidence="11"/>
<reference evidence="13 14" key="1">
    <citation type="submission" date="2018-09" db="EMBL/GenBank/DDBJ databases">
        <title>Genomic Encyclopedia of Archaeal and Bacterial Type Strains, Phase II (KMG-II): from individual species to whole genera.</title>
        <authorList>
            <person name="Goeker M."/>
        </authorList>
    </citation>
    <scope>NUCLEOTIDE SEQUENCE [LARGE SCALE GENOMIC DNA]</scope>
    <source>
        <strain evidence="13 14">DSM 27148</strain>
    </source>
</reference>
<evidence type="ECO:0000256" key="6">
    <source>
        <dbReference type="ARBA" id="ARBA00022884"/>
    </source>
</evidence>